<evidence type="ECO:0000313" key="3">
    <source>
        <dbReference type="EMBL" id="CAL1369757.1"/>
    </source>
</evidence>
<organism evidence="3 4">
    <name type="scientific">Linum trigynum</name>
    <dbReference type="NCBI Taxonomy" id="586398"/>
    <lineage>
        <taxon>Eukaryota</taxon>
        <taxon>Viridiplantae</taxon>
        <taxon>Streptophyta</taxon>
        <taxon>Embryophyta</taxon>
        <taxon>Tracheophyta</taxon>
        <taxon>Spermatophyta</taxon>
        <taxon>Magnoliopsida</taxon>
        <taxon>eudicotyledons</taxon>
        <taxon>Gunneridae</taxon>
        <taxon>Pentapetalae</taxon>
        <taxon>rosids</taxon>
        <taxon>fabids</taxon>
        <taxon>Malpighiales</taxon>
        <taxon>Linaceae</taxon>
        <taxon>Linum</taxon>
    </lineage>
</organism>
<accession>A0AAV2DA49</accession>
<keyword evidence="2" id="KW-0732">Signal</keyword>
<dbReference type="EMBL" id="OZ034815">
    <property type="protein sequence ID" value="CAL1369757.1"/>
    <property type="molecule type" value="Genomic_DNA"/>
</dbReference>
<sequence length="130" mass="13866">MTLFNTLGALISLMVETQYLSPRRQRRHGGHGGSSSPAAGVQSPVRSIPEVDLGDHLEEGRVDVEVVPGGGLDEGEVLRLRQAPGFLLAYLSQLPADVAFVADEDDDHVGAAEAAELVQPLFHVVECRSP</sequence>
<evidence type="ECO:0000256" key="1">
    <source>
        <dbReference type="SAM" id="MobiDB-lite"/>
    </source>
</evidence>
<evidence type="ECO:0000256" key="2">
    <source>
        <dbReference type="SAM" id="SignalP"/>
    </source>
</evidence>
<feature type="chain" id="PRO_5043920591" evidence="2">
    <location>
        <begin position="18"/>
        <end position="130"/>
    </location>
</feature>
<dbReference type="AlphaFoldDB" id="A0AAV2DA49"/>
<proteinExistence type="predicted"/>
<dbReference type="Proteomes" id="UP001497516">
    <property type="component" value="Chromosome 2"/>
</dbReference>
<reference evidence="3 4" key="1">
    <citation type="submission" date="2024-04" db="EMBL/GenBank/DDBJ databases">
        <authorList>
            <person name="Fracassetti M."/>
        </authorList>
    </citation>
    <scope>NUCLEOTIDE SEQUENCE [LARGE SCALE GENOMIC DNA]</scope>
</reference>
<name>A0AAV2DA49_9ROSI</name>
<feature type="signal peptide" evidence="2">
    <location>
        <begin position="1"/>
        <end position="17"/>
    </location>
</feature>
<keyword evidence="4" id="KW-1185">Reference proteome</keyword>
<feature type="region of interest" description="Disordered" evidence="1">
    <location>
        <begin position="23"/>
        <end position="50"/>
    </location>
</feature>
<evidence type="ECO:0000313" key="4">
    <source>
        <dbReference type="Proteomes" id="UP001497516"/>
    </source>
</evidence>
<protein>
    <submittedName>
        <fullName evidence="3">Uncharacterized protein</fullName>
    </submittedName>
</protein>
<gene>
    <name evidence="3" type="ORF">LTRI10_LOCUS12200</name>
</gene>